<dbReference type="Proteomes" id="UP000308549">
    <property type="component" value="Unassembled WGS sequence"/>
</dbReference>
<feature type="region of interest" description="Disordered" evidence="1">
    <location>
        <begin position="172"/>
        <end position="309"/>
    </location>
</feature>
<gene>
    <name evidence="3" type="ORF">B0A50_00983</name>
</gene>
<feature type="compositionally biased region" description="Low complexity" evidence="1">
    <location>
        <begin position="193"/>
        <end position="309"/>
    </location>
</feature>
<dbReference type="EMBL" id="NAJL01000004">
    <property type="protein sequence ID" value="TKA32758.1"/>
    <property type="molecule type" value="Genomic_DNA"/>
</dbReference>
<keyword evidence="2" id="KW-0732">Signal</keyword>
<sequence>MRATFFTCGLVALFAVAQADVTGEIFARQNSESAAAIVTSGAVTVTQAVSTVFTCPSESECSSSVAALSIPTSTAASTGALNALTVLSCALEPCTSSSSPPSITTTTTFLTVASSIAAALSSTQSPENAAGVLSAAEATFLPLSSSETYSFAPALYSSYGLILQSSVDSQSASSTGPSSFAPTPVGPETSSVPAITSTTETTTIPTASASGSEVSPVTASTSLSSSGTTVVPVPVTPSSSASPAESSVASPETGSSAAIIMTTSTAPSASSGTTSSGSESTANPVEGSSTASAAGSATTTPAPVAPTNAANNQEMPAAMGGLAIAAAALLFV</sequence>
<evidence type="ECO:0000313" key="3">
    <source>
        <dbReference type="EMBL" id="TKA32758.1"/>
    </source>
</evidence>
<feature type="chain" id="PRO_5020202074" evidence="2">
    <location>
        <begin position="20"/>
        <end position="332"/>
    </location>
</feature>
<accession>A0A4U0UBL8</accession>
<reference evidence="3 4" key="1">
    <citation type="submission" date="2017-03" db="EMBL/GenBank/DDBJ databases">
        <title>Genomes of endolithic fungi from Antarctica.</title>
        <authorList>
            <person name="Coleine C."/>
            <person name="Masonjones S."/>
            <person name="Stajich J.E."/>
        </authorList>
    </citation>
    <scope>NUCLEOTIDE SEQUENCE [LARGE SCALE GENOMIC DNA]</scope>
    <source>
        <strain evidence="3 4">CCFEE 6315</strain>
    </source>
</reference>
<keyword evidence="4" id="KW-1185">Reference proteome</keyword>
<comment type="caution">
    <text evidence="3">The sequence shown here is derived from an EMBL/GenBank/DDBJ whole genome shotgun (WGS) entry which is preliminary data.</text>
</comment>
<proteinExistence type="predicted"/>
<protein>
    <submittedName>
        <fullName evidence="3">Uncharacterized protein</fullName>
    </submittedName>
</protein>
<dbReference type="OrthoDB" id="3944569at2759"/>
<evidence type="ECO:0000256" key="1">
    <source>
        <dbReference type="SAM" id="MobiDB-lite"/>
    </source>
</evidence>
<name>A0A4U0UBL8_9PEZI</name>
<evidence type="ECO:0000313" key="4">
    <source>
        <dbReference type="Proteomes" id="UP000308549"/>
    </source>
</evidence>
<organism evidence="3 4">
    <name type="scientific">Salinomyces thailandicus</name>
    <dbReference type="NCBI Taxonomy" id="706561"/>
    <lineage>
        <taxon>Eukaryota</taxon>
        <taxon>Fungi</taxon>
        <taxon>Dikarya</taxon>
        <taxon>Ascomycota</taxon>
        <taxon>Pezizomycotina</taxon>
        <taxon>Dothideomycetes</taxon>
        <taxon>Dothideomycetidae</taxon>
        <taxon>Mycosphaerellales</taxon>
        <taxon>Teratosphaeriaceae</taxon>
        <taxon>Salinomyces</taxon>
    </lineage>
</organism>
<evidence type="ECO:0000256" key="2">
    <source>
        <dbReference type="SAM" id="SignalP"/>
    </source>
</evidence>
<dbReference type="AlphaFoldDB" id="A0A4U0UBL8"/>
<feature type="signal peptide" evidence="2">
    <location>
        <begin position="1"/>
        <end position="19"/>
    </location>
</feature>